<dbReference type="GO" id="GO:0004222">
    <property type="term" value="F:metalloendopeptidase activity"/>
    <property type="evidence" value="ECO:0007669"/>
    <property type="project" value="UniProtKB-UniRule"/>
</dbReference>
<comment type="cofactor">
    <cofactor evidence="6">
        <name>Zn(2+)</name>
        <dbReference type="ChEBI" id="CHEBI:29105"/>
    </cofactor>
    <text evidence="6">Binds 1 zinc ion per subunit.</text>
</comment>
<keyword evidence="4 6" id="KW-0862">Zinc</keyword>
<comment type="caution">
    <text evidence="6">Lacks conserved residue(s) required for the propagation of feature annotation.</text>
</comment>
<name>A0A8J2KSI4_9HEXA</name>
<evidence type="ECO:0000256" key="6">
    <source>
        <dbReference type="PROSITE-ProRule" id="PRU01211"/>
    </source>
</evidence>
<dbReference type="EMBL" id="CAJVCH010413949">
    <property type="protein sequence ID" value="CAG7818199.1"/>
    <property type="molecule type" value="Genomic_DNA"/>
</dbReference>
<organism evidence="8 9">
    <name type="scientific">Allacma fusca</name>
    <dbReference type="NCBI Taxonomy" id="39272"/>
    <lineage>
        <taxon>Eukaryota</taxon>
        <taxon>Metazoa</taxon>
        <taxon>Ecdysozoa</taxon>
        <taxon>Arthropoda</taxon>
        <taxon>Hexapoda</taxon>
        <taxon>Collembola</taxon>
        <taxon>Symphypleona</taxon>
        <taxon>Sminthuridae</taxon>
        <taxon>Allacma</taxon>
    </lineage>
</organism>
<evidence type="ECO:0000256" key="1">
    <source>
        <dbReference type="ARBA" id="ARBA00022670"/>
    </source>
</evidence>
<feature type="domain" description="Peptidase M12A" evidence="7">
    <location>
        <begin position="1"/>
        <end position="111"/>
    </location>
</feature>
<evidence type="ECO:0000256" key="5">
    <source>
        <dbReference type="ARBA" id="ARBA00023049"/>
    </source>
</evidence>
<dbReference type="SMART" id="SM00235">
    <property type="entry name" value="ZnMc"/>
    <property type="match status" value="1"/>
</dbReference>
<evidence type="ECO:0000256" key="3">
    <source>
        <dbReference type="ARBA" id="ARBA00022801"/>
    </source>
</evidence>
<keyword evidence="9" id="KW-1185">Reference proteome</keyword>
<dbReference type="GO" id="GO:0008270">
    <property type="term" value="F:zinc ion binding"/>
    <property type="evidence" value="ECO:0007669"/>
    <property type="project" value="UniProtKB-UniRule"/>
</dbReference>
<feature type="binding site" evidence="6">
    <location>
        <position position="71"/>
    </location>
    <ligand>
        <name>Zn(2+)</name>
        <dbReference type="ChEBI" id="CHEBI:29105"/>
        <note>catalytic</note>
    </ligand>
</feature>
<keyword evidence="1 6" id="KW-0645">Protease</keyword>
<dbReference type="PANTHER" id="PTHR10127:SF780">
    <property type="entry name" value="METALLOENDOPEPTIDASE"/>
    <property type="match status" value="1"/>
</dbReference>
<dbReference type="InterPro" id="IPR006026">
    <property type="entry name" value="Peptidase_Metallo"/>
</dbReference>
<keyword evidence="3 6" id="KW-0378">Hydrolase</keyword>
<feature type="binding site" evidence="6">
    <location>
        <position position="65"/>
    </location>
    <ligand>
        <name>Zn(2+)</name>
        <dbReference type="ChEBI" id="CHEBI:29105"/>
        <note>catalytic</note>
    </ligand>
</feature>
<evidence type="ECO:0000313" key="8">
    <source>
        <dbReference type="EMBL" id="CAG7818199.1"/>
    </source>
</evidence>
<feature type="active site" evidence="6">
    <location>
        <position position="62"/>
    </location>
</feature>
<dbReference type="PROSITE" id="PS51864">
    <property type="entry name" value="ASTACIN"/>
    <property type="match status" value="1"/>
</dbReference>
<dbReference type="PANTHER" id="PTHR10127">
    <property type="entry name" value="DISCOIDIN, CUB, EGF, LAMININ , AND ZINC METALLOPROTEASE DOMAIN CONTAINING"/>
    <property type="match status" value="1"/>
</dbReference>
<feature type="non-terminal residue" evidence="8">
    <location>
        <position position="1"/>
    </location>
</feature>
<keyword evidence="2 6" id="KW-0479">Metal-binding</keyword>
<comment type="caution">
    <text evidence="8">The sequence shown here is derived from an EMBL/GenBank/DDBJ whole genome shotgun (WGS) entry which is preliminary data.</text>
</comment>
<dbReference type="GO" id="GO:0006508">
    <property type="term" value="P:proteolysis"/>
    <property type="evidence" value="ECO:0007669"/>
    <property type="project" value="UniProtKB-KW"/>
</dbReference>
<dbReference type="OrthoDB" id="291007at2759"/>
<feature type="binding site" evidence="6">
    <location>
        <position position="61"/>
    </location>
    <ligand>
        <name>Zn(2+)</name>
        <dbReference type="ChEBI" id="CHEBI:29105"/>
        <note>catalytic</note>
    </ligand>
</feature>
<dbReference type="Proteomes" id="UP000708208">
    <property type="component" value="Unassembled WGS sequence"/>
</dbReference>
<keyword evidence="5 6" id="KW-0482">Metalloprotease</keyword>
<reference evidence="8" key="1">
    <citation type="submission" date="2021-06" db="EMBL/GenBank/DDBJ databases">
        <authorList>
            <person name="Hodson N. C."/>
            <person name="Mongue J. A."/>
            <person name="Jaron S. K."/>
        </authorList>
    </citation>
    <scope>NUCLEOTIDE SEQUENCE</scope>
</reference>
<evidence type="ECO:0000259" key="7">
    <source>
        <dbReference type="PROSITE" id="PS51864"/>
    </source>
</evidence>
<proteinExistence type="predicted"/>
<dbReference type="InterPro" id="IPR001506">
    <property type="entry name" value="Peptidase_M12A"/>
</dbReference>
<gene>
    <name evidence="8" type="ORF">AFUS01_LOCUS28718</name>
</gene>
<sequence length="111" mass="13253">MKDIQNKTCIRFHWRERNSPSWVYIRRGRGFGCWSYVGRQGGGQLLNLQAPNCLYKGTVIHELMHAIGFFHEQSRPDRDAYVTVNWPNIRNRERYNFAKYDLNYVNTQGLR</sequence>
<protein>
    <recommendedName>
        <fullName evidence="7">Peptidase M12A domain-containing protein</fullName>
    </recommendedName>
</protein>
<evidence type="ECO:0000256" key="2">
    <source>
        <dbReference type="ARBA" id="ARBA00022723"/>
    </source>
</evidence>
<evidence type="ECO:0000256" key="4">
    <source>
        <dbReference type="ARBA" id="ARBA00022833"/>
    </source>
</evidence>
<dbReference type="Pfam" id="PF01400">
    <property type="entry name" value="Astacin"/>
    <property type="match status" value="1"/>
</dbReference>
<dbReference type="AlphaFoldDB" id="A0A8J2KSI4"/>
<accession>A0A8J2KSI4</accession>
<evidence type="ECO:0000313" key="9">
    <source>
        <dbReference type="Proteomes" id="UP000708208"/>
    </source>
</evidence>